<dbReference type="Pfam" id="PF02321">
    <property type="entry name" value="OEP"/>
    <property type="match status" value="2"/>
</dbReference>
<dbReference type="EMBL" id="DRLD01000208">
    <property type="protein sequence ID" value="HED10524.1"/>
    <property type="molecule type" value="Genomic_DNA"/>
</dbReference>
<keyword evidence="2" id="KW-0449">Lipoprotein</keyword>
<evidence type="ECO:0000313" key="3">
    <source>
        <dbReference type="EMBL" id="HED10524.1"/>
    </source>
</evidence>
<dbReference type="InterPro" id="IPR003423">
    <property type="entry name" value="OMP_efflux"/>
</dbReference>
<dbReference type="InterPro" id="IPR010131">
    <property type="entry name" value="MdtP/NodT-like"/>
</dbReference>
<gene>
    <name evidence="3" type="ORF">ENJ10_07530</name>
</gene>
<comment type="similarity">
    <text evidence="1 2">Belongs to the outer membrane factor (OMF) (TC 1.B.17) family.</text>
</comment>
<dbReference type="Gene3D" id="2.20.200.10">
    <property type="entry name" value="Outer membrane efflux proteins (OEP)"/>
    <property type="match status" value="1"/>
</dbReference>
<dbReference type="AlphaFoldDB" id="A0A7V1LM33"/>
<dbReference type="GO" id="GO:0005886">
    <property type="term" value="C:plasma membrane"/>
    <property type="evidence" value="ECO:0007669"/>
    <property type="project" value="UniProtKB-SubCell"/>
</dbReference>
<evidence type="ECO:0000256" key="1">
    <source>
        <dbReference type="ARBA" id="ARBA00007613"/>
    </source>
</evidence>
<dbReference type="NCBIfam" id="TIGR01845">
    <property type="entry name" value="outer_NodT"/>
    <property type="match status" value="1"/>
</dbReference>
<dbReference type="Proteomes" id="UP000886005">
    <property type="component" value="Unassembled WGS sequence"/>
</dbReference>
<dbReference type="Gene3D" id="1.20.1600.10">
    <property type="entry name" value="Outer membrane efflux proteins (OEP)"/>
    <property type="match status" value="1"/>
</dbReference>
<dbReference type="PANTHER" id="PTHR30203">
    <property type="entry name" value="OUTER MEMBRANE CATION EFFLUX PROTEIN"/>
    <property type="match status" value="1"/>
</dbReference>
<accession>A0A7V1LM33</accession>
<keyword evidence="2" id="KW-0472">Membrane</keyword>
<evidence type="ECO:0000256" key="2">
    <source>
        <dbReference type="RuleBase" id="RU362097"/>
    </source>
</evidence>
<sequence length="426" mass="46410">ALDSLISEALTHNYNLKAAFARLEAAAAQRTISGSGLWPSLGLGSNASRRKQNFIGFPIPGAKSDILTTYANTFGVSANVSWEIDLWGRVGAARSAADAEWQATLADVRGLQLSLSAQTAKAYFAAVEARRQEELAQKNLEIIQLSHDQIYRRYLRGLRSSLDYRLSRTDLANARTNLETRRQQRELSRRQLELLLGRYPAAKVETGHTLAGVTGEIPAGMPADLLTRRPDIVAAERRLAGARANVWSARAALFPAISLTASLGTSGKELADMLNPDLSVWSLAANVLQPLFNGGRILAGIDLAKATQKQAFAAYANTVLNAYSEVETLLANENHLKKQSASSTVAMDEAEAARQLAEDRYQRGLVDIITLLNAQKSAYQAKSQWLTLQRGLLQNRIDLHLALGGGFTKVRMNKKALSLGKQGDME</sequence>
<feature type="non-terminal residue" evidence="3">
    <location>
        <position position="1"/>
    </location>
</feature>
<dbReference type="GO" id="GO:0015562">
    <property type="term" value="F:efflux transmembrane transporter activity"/>
    <property type="evidence" value="ECO:0007669"/>
    <property type="project" value="InterPro"/>
</dbReference>
<comment type="subcellular location">
    <subcellularLocation>
        <location evidence="2">Cell membrane</location>
        <topology evidence="2">Lipid-anchor</topology>
    </subcellularLocation>
</comment>
<dbReference type="SUPFAM" id="SSF56954">
    <property type="entry name" value="Outer membrane efflux proteins (OEP)"/>
    <property type="match status" value="1"/>
</dbReference>
<keyword evidence="2" id="KW-1134">Transmembrane beta strand</keyword>
<comment type="caution">
    <text evidence="3">The sequence shown here is derived from an EMBL/GenBank/DDBJ whole genome shotgun (WGS) entry which is preliminary data.</text>
</comment>
<organism evidence="3">
    <name type="scientific">Caldithrix abyssi</name>
    <dbReference type="NCBI Taxonomy" id="187145"/>
    <lineage>
        <taxon>Bacteria</taxon>
        <taxon>Pseudomonadati</taxon>
        <taxon>Calditrichota</taxon>
        <taxon>Calditrichia</taxon>
        <taxon>Calditrichales</taxon>
        <taxon>Calditrichaceae</taxon>
        <taxon>Caldithrix</taxon>
    </lineage>
</organism>
<proteinExistence type="inferred from homology"/>
<name>A0A7V1LM33_CALAY</name>
<protein>
    <submittedName>
        <fullName evidence="3">Efflux transporter outer membrane subunit</fullName>
    </submittedName>
</protein>
<keyword evidence="2" id="KW-0812">Transmembrane</keyword>
<keyword evidence="2" id="KW-0564">Palmitate</keyword>
<reference evidence="3" key="1">
    <citation type="journal article" date="2020" name="mSystems">
        <title>Genome- and Community-Level Interaction Insights into Carbon Utilization and Element Cycling Functions of Hydrothermarchaeota in Hydrothermal Sediment.</title>
        <authorList>
            <person name="Zhou Z."/>
            <person name="Liu Y."/>
            <person name="Xu W."/>
            <person name="Pan J."/>
            <person name="Luo Z.H."/>
            <person name="Li M."/>
        </authorList>
    </citation>
    <scope>NUCLEOTIDE SEQUENCE [LARGE SCALE GENOMIC DNA]</scope>
    <source>
        <strain evidence="3">HyVt-456</strain>
    </source>
</reference>